<comment type="subcellular location">
    <subcellularLocation>
        <location evidence="10">Cell inner membrane</location>
    </subcellularLocation>
    <subcellularLocation>
        <location evidence="2">Cell membrane</location>
        <topology evidence="2">Single-pass membrane protein</topology>
    </subcellularLocation>
</comment>
<evidence type="ECO:0000256" key="7">
    <source>
        <dbReference type="ARBA" id="ARBA00022779"/>
    </source>
</evidence>
<keyword evidence="8 10" id="KW-1133">Transmembrane helix</keyword>
<accession>A0A430KU48</accession>
<evidence type="ECO:0000256" key="9">
    <source>
        <dbReference type="ARBA" id="ARBA00023136"/>
    </source>
</evidence>
<evidence type="ECO:0000256" key="2">
    <source>
        <dbReference type="ARBA" id="ARBA00004162"/>
    </source>
</evidence>
<evidence type="ECO:0000256" key="4">
    <source>
        <dbReference type="ARBA" id="ARBA00022475"/>
    </source>
</evidence>
<keyword evidence="10" id="KW-0997">Cell inner membrane</keyword>
<dbReference type="GO" id="GO:0071978">
    <property type="term" value="P:bacterial-type flagellum-dependent swarming motility"/>
    <property type="evidence" value="ECO:0007669"/>
    <property type="project" value="TreeGrafter"/>
</dbReference>
<comment type="function">
    <text evidence="1 10">Controls the rotational direction of flagella during chemotaxis.</text>
</comment>
<keyword evidence="5 10" id="KW-0145">Chemotaxis</keyword>
<dbReference type="InterPro" id="IPR005503">
    <property type="entry name" value="FliL"/>
</dbReference>
<dbReference type="Proteomes" id="UP000283087">
    <property type="component" value="Unassembled WGS sequence"/>
</dbReference>
<organism evidence="11 12">
    <name type="scientific">Amphritea opalescens</name>
    <dbReference type="NCBI Taxonomy" id="2490544"/>
    <lineage>
        <taxon>Bacteria</taxon>
        <taxon>Pseudomonadati</taxon>
        <taxon>Pseudomonadota</taxon>
        <taxon>Gammaproteobacteria</taxon>
        <taxon>Oceanospirillales</taxon>
        <taxon>Oceanospirillaceae</taxon>
        <taxon>Amphritea</taxon>
    </lineage>
</organism>
<gene>
    <name evidence="11" type="ORF">EH243_04360</name>
</gene>
<keyword evidence="11" id="KW-0282">Flagellum</keyword>
<dbReference type="OrthoDB" id="5616092at2"/>
<keyword evidence="12" id="KW-1185">Reference proteome</keyword>
<dbReference type="GO" id="GO:0009425">
    <property type="term" value="C:bacterial-type flagellum basal body"/>
    <property type="evidence" value="ECO:0007669"/>
    <property type="project" value="InterPro"/>
</dbReference>
<comment type="caution">
    <text evidence="11">The sequence shown here is derived from an EMBL/GenBank/DDBJ whole genome shotgun (WGS) entry which is preliminary data.</text>
</comment>
<evidence type="ECO:0000256" key="8">
    <source>
        <dbReference type="ARBA" id="ARBA00022989"/>
    </source>
</evidence>
<evidence type="ECO:0000256" key="6">
    <source>
        <dbReference type="ARBA" id="ARBA00022692"/>
    </source>
</evidence>
<dbReference type="GO" id="GO:0006935">
    <property type="term" value="P:chemotaxis"/>
    <property type="evidence" value="ECO:0007669"/>
    <property type="project" value="UniProtKB-KW"/>
</dbReference>
<feature type="transmembrane region" description="Helical" evidence="10">
    <location>
        <begin position="26"/>
        <end position="49"/>
    </location>
</feature>
<comment type="similarity">
    <text evidence="3 10">Belongs to the FliL family.</text>
</comment>
<proteinExistence type="inferred from homology"/>
<keyword evidence="11" id="KW-0966">Cell projection</keyword>
<sequence>MADESADAVAGEATEGNKKGLGKLKLIIIAVAGVLLAAIIGGGVAMFLVGSDDSADAEKAAPDKPARALYTKIRTLEGSPYFTIVVPSKDGRTHYMQLYVEAKSRDSEVVAALTKHMPKIVSVLNQLFSSESFDEMRTMEGKVKLQQDALAAIQGVMQAKIGKPGVEKILFTGFVMQ</sequence>
<evidence type="ECO:0000256" key="5">
    <source>
        <dbReference type="ARBA" id="ARBA00022500"/>
    </source>
</evidence>
<name>A0A430KU48_9GAMM</name>
<evidence type="ECO:0000256" key="1">
    <source>
        <dbReference type="ARBA" id="ARBA00002254"/>
    </source>
</evidence>
<evidence type="ECO:0000313" key="12">
    <source>
        <dbReference type="Proteomes" id="UP000283087"/>
    </source>
</evidence>
<evidence type="ECO:0000256" key="3">
    <source>
        <dbReference type="ARBA" id="ARBA00008281"/>
    </source>
</evidence>
<keyword evidence="6 10" id="KW-0812">Transmembrane</keyword>
<keyword evidence="4" id="KW-1003">Cell membrane</keyword>
<keyword evidence="11" id="KW-0969">Cilium</keyword>
<dbReference type="GO" id="GO:0005886">
    <property type="term" value="C:plasma membrane"/>
    <property type="evidence" value="ECO:0007669"/>
    <property type="project" value="UniProtKB-SubCell"/>
</dbReference>
<keyword evidence="9 10" id="KW-0472">Membrane</keyword>
<evidence type="ECO:0000313" key="11">
    <source>
        <dbReference type="EMBL" id="RTE66844.1"/>
    </source>
</evidence>
<protein>
    <recommendedName>
        <fullName evidence="10">Flagellar protein FliL</fullName>
    </recommendedName>
</protein>
<dbReference type="PANTHER" id="PTHR35091:SF2">
    <property type="entry name" value="FLAGELLAR PROTEIN FLIL"/>
    <property type="match status" value="1"/>
</dbReference>
<dbReference type="PANTHER" id="PTHR35091">
    <property type="entry name" value="FLAGELLAR PROTEIN FLIL"/>
    <property type="match status" value="1"/>
</dbReference>
<dbReference type="Pfam" id="PF03748">
    <property type="entry name" value="FliL"/>
    <property type="match status" value="1"/>
</dbReference>
<dbReference type="EMBL" id="RQXW01000003">
    <property type="protein sequence ID" value="RTE66844.1"/>
    <property type="molecule type" value="Genomic_DNA"/>
</dbReference>
<keyword evidence="7 10" id="KW-0283">Flagellar rotation</keyword>
<dbReference type="AlphaFoldDB" id="A0A430KU48"/>
<reference evidence="11 12" key="1">
    <citation type="submission" date="2018-11" db="EMBL/GenBank/DDBJ databases">
        <title>The draft genome sequence of Amphritea opalescens ANRC-JH13T.</title>
        <authorList>
            <person name="Fang Z."/>
            <person name="Zhang Y."/>
            <person name="Han X."/>
        </authorList>
    </citation>
    <scope>NUCLEOTIDE SEQUENCE [LARGE SCALE GENOMIC DNA]</scope>
    <source>
        <strain evidence="11 12">ANRC-JH13</strain>
    </source>
</reference>
<evidence type="ECO:0000256" key="10">
    <source>
        <dbReference type="RuleBase" id="RU364125"/>
    </source>
</evidence>
<dbReference type="RefSeq" id="WP_126157429.1">
    <property type="nucleotide sequence ID" value="NZ_RQXW01000003.1"/>
</dbReference>